<evidence type="ECO:0000313" key="3">
    <source>
        <dbReference type="Proteomes" id="UP000626844"/>
    </source>
</evidence>
<keyword evidence="3" id="KW-1185">Reference proteome</keyword>
<protein>
    <submittedName>
        <fullName evidence="2">Uncharacterized protein</fullName>
    </submittedName>
</protein>
<accession>A0A926RVM6</accession>
<dbReference type="AlphaFoldDB" id="A0A926RVM6"/>
<organism evidence="2 3">
    <name type="scientific">Metabacillus arenae</name>
    <dbReference type="NCBI Taxonomy" id="2771434"/>
    <lineage>
        <taxon>Bacteria</taxon>
        <taxon>Bacillati</taxon>
        <taxon>Bacillota</taxon>
        <taxon>Bacilli</taxon>
        <taxon>Bacillales</taxon>
        <taxon>Bacillaceae</taxon>
        <taxon>Metabacillus</taxon>
    </lineage>
</organism>
<comment type="caution">
    <text evidence="2">The sequence shown here is derived from an EMBL/GenBank/DDBJ whole genome shotgun (WGS) entry which is preliminary data.</text>
</comment>
<name>A0A926RVM6_9BACI</name>
<evidence type="ECO:0000256" key="1">
    <source>
        <dbReference type="SAM" id="Phobius"/>
    </source>
</evidence>
<proteinExistence type="predicted"/>
<keyword evidence="1" id="KW-0812">Transmembrane</keyword>
<keyword evidence="1" id="KW-1133">Transmembrane helix</keyword>
<feature type="transmembrane region" description="Helical" evidence="1">
    <location>
        <begin position="65"/>
        <end position="84"/>
    </location>
</feature>
<dbReference type="RefSeq" id="WP_191155294.1">
    <property type="nucleotide sequence ID" value="NZ_JACXAI010000002.1"/>
</dbReference>
<dbReference type="Proteomes" id="UP000626844">
    <property type="component" value="Unassembled WGS sequence"/>
</dbReference>
<gene>
    <name evidence="2" type="ORF">IC621_02230</name>
</gene>
<reference evidence="2" key="1">
    <citation type="submission" date="2020-09" db="EMBL/GenBank/DDBJ databases">
        <title>A novel bacterium of genus Bacillus, isolated from South China Sea.</title>
        <authorList>
            <person name="Huang H."/>
            <person name="Mo K."/>
            <person name="Hu Y."/>
        </authorList>
    </citation>
    <scope>NUCLEOTIDE SEQUENCE</scope>
    <source>
        <strain evidence="2">IB182487</strain>
    </source>
</reference>
<keyword evidence="1" id="KW-0472">Membrane</keyword>
<evidence type="ECO:0000313" key="2">
    <source>
        <dbReference type="EMBL" id="MBD1379036.1"/>
    </source>
</evidence>
<sequence>MSQDYYRLCCQHRGKVARITDRAGRTHVGRIVNVTRRKVYIQPMGPRGGGYGLGFWGGGYYPGYYYPYGIGLGFITGLVIGGLFW</sequence>
<dbReference type="EMBL" id="JACXAI010000002">
    <property type="protein sequence ID" value="MBD1379036.1"/>
    <property type="molecule type" value="Genomic_DNA"/>
</dbReference>